<dbReference type="AlphaFoldDB" id="A0A0H4PZ38"/>
<dbReference type="KEGG" id="camu:CA2015_4347"/>
<evidence type="ECO:0000256" key="5">
    <source>
        <dbReference type="ARBA" id="ARBA00023277"/>
    </source>
</evidence>
<keyword evidence="5" id="KW-0119">Carbohydrate metabolism</keyword>
<evidence type="ECO:0000256" key="1">
    <source>
        <dbReference type="ARBA" id="ARBA00004761"/>
    </source>
</evidence>
<dbReference type="STRING" id="320787.CA2015_4347"/>
<keyword evidence="4" id="KW-0456">Lyase</keyword>
<dbReference type="InterPro" id="IPR013785">
    <property type="entry name" value="Aldolase_TIM"/>
</dbReference>
<sequence length="213" mass="23109">MTKTFSWEAFNKAPIVSIFRNLNSDDLLNVAQCFQESGLSTMEITLNSKNATDDIERLVKEYGSILNIGAGTVCSMEDLHLALNAGAQFIVTPILDKEVIQYCVKENIPIFIGAFTATEIYTAWKLGASMVKVFPSGALGPGYIKDVLAPLDSIKLMPTGGVSQENLTDYFKAGASAVGVGSAVVPKSYLQNKDWKGLTSHLKLFLKAYQDAI</sequence>
<dbReference type="EMBL" id="CP012040">
    <property type="protein sequence ID" value="AKP53692.1"/>
    <property type="molecule type" value="Genomic_DNA"/>
</dbReference>
<dbReference type="NCBIfam" id="TIGR01182">
    <property type="entry name" value="eda"/>
    <property type="match status" value="1"/>
</dbReference>
<dbReference type="GO" id="GO:0016829">
    <property type="term" value="F:lyase activity"/>
    <property type="evidence" value="ECO:0007669"/>
    <property type="project" value="UniProtKB-KW"/>
</dbReference>
<dbReference type="RefSeq" id="WP_048643768.1">
    <property type="nucleotide sequence ID" value="NZ_CP012040.1"/>
</dbReference>
<dbReference type="PANTHER" id="PTHR30246:SF1">
    <property type="entry name" value="2-DEHYDRO-3-DEOXY-6-PHOSPHOGALACTONATE ALDOLASE-RELATED"/>
    <property type="match status" value="1"/>
</dbReference>
<protein>
    <submittedName>
        <fullName evidence="6">4-Hydroxy-2-oxoglutarate aldolase</fullName>
    </submittedName>
</protein>
<evidence type="ECO:0000256" key="2">
    <source>
        <dbReference type="ARBA" id="ARBA00006906"/>
    </source>
</evidence>
<gene>
    <name evidence="6" type="ORF">CA2015_4347</name>
</gene>
<evidence type="ECO:0000256" key="3">
    <source>
        <dbReference type="ARBA" id="ARBA00011233"/>
    </source>
</evidence>
<dbReference type="OrthoDB" id="9802667at2"/>
<proteinExistence type="inferred from homology"/>
<dbReference type="CDD" id="cd00452">
    <property type="entry name" value="KDPG_aldolase"/>
    <property type="match status" value="1"/>
</dbReference>
<comment type="subunit">
    <text evidence="3">Homotrimer.</text>
</comment>
<dbReference type="PANTHER" id="PTHR30246">
    <property type="entry name" value="2-KETO-3-DEOXY-6-PHOSPHOGLUCONATE ALDOLASE"/>
    <property type="match status" value="1"/>
</dbReference>
<comment type="similarity">
    <text evidence="2">Belongs to the KHG/KDPG aldolase family.</text>
</comment>
<keyword evidence="7" id="KW-1185">Reference proteome</keyword>
<reference evidence="6 7" key="1">
    <citation type="submission" date="2015-07" db="EMBL/GenBank/DDBJ databases">
        <authorList>
            <person name="Kim K.M."/>
        </authorList>
    </citation>
    <scope>NUCLEOTIDE SEQUENCE [LARGE SCALE GENOMIC DNA]</scope>
    <source>
        <strain evidence="6 7">KCTC 12363</strain>
    </source>
</reference>
<dbReference type="InterPro" id="IPR000887">
    <property type="entry name" value="Aldlse_KDPG_KHG"/>
</dbReference>
<accession>A0A0H4PZ38</accession>
<dbReference type="SUPFAM" id="SSF51569">
    <property type="entry name" value="Aldolase"/>
    <property type="match status" value="1"/>
</dbReference>
<organism evidence="6 7">
    <name type="scientific">Cyclobacterium amurskyense</name>
    <dbReference type="NCBI Taxonomy" id="320787"/>
    <lineage>
        <taxon>Bacteria</taxon>
        <taxon>Pseudomonadati</taxon>
        <taxon>Bacteroidota</taxon>
        <taxon>Cytophagia</taxon>
        <taxon>Cytophagales</taxon>
        <taxon>Cyclobacteriaceae</taxon>
        <taxon>Cyclobacterium</taxon>
    </lineage>
</organism>
<dbReference type="Gene3D" id="3.20.20.70">
    <property type="entry name" value="Aldolase class I"/>
    <property type="match status" value="1"/>
</dbReference>
<dbReference type="PATRIC" id="fig|320787.5.peg.4766"/>
<name>A0A0H4PZ38_9BACT</name>
<evidence type="ECO:0000313" key="7">
    <source>
        <dbReference type="Proteomes" id="UP000036520"/>
    </source>
</evidence>
<dbReference type="Pfam" id="PF01081">
    <property type="entry name" value="Aldolase"/>
    <property type="match status" value="1"/>
</dbReference>
<evidence type="ECO:0000313" key="6">
    <source>
        <dbReference type="EMBL" id="AKP53692.1"/>
    </source>
</evidence>
<evidence type="ECO:0000256" key="4">
    <source>
        <dbReference type="ARBA" id="ARBA00023239"/>
    </source>
</evidence>
<comment type="pathway">
    <text evidence="1">Carbohydrate acid metabolism.</text>
</comment>
<dbReference type="Proteomes" id="UP000036520">
    <property type="component" value="Chromosome"/>
</dbReference>